<accession>A0ABW5NXT8</accession>
<name>A0ABW5NXT8_9FLAO</name>
<proteinExistence type="predicted"/>
<evidence type="ECO:0000313" key="4">
    <source>
        <dbReference type="Proteomes" id="UP001597480"/>
    </source>
</evidence>
<dbReference type="PANTHER" id="PTHR39200">
    <property type="entry name" value="HYPOTHETICAL EXPORTED PROTEIN"/>
    <property type="match status" value="1"/>
</dbReference>
<reference evidence="4" key="1">
    <citation type="journal article" date="2019" name="Int. J. Syst. Evol. Microbiol.">
        <title>The Global Catalogue of Microorganisms (GCM) 10K type strain sequencing project: providing services to taxonomists for standard genome sequencing and annotation.</title>
        <authorList>
            <consortium name="The Broad Institute Genomics Platform"/>
            <consortium name="The Broad Institute Genome Sequencing Center for Infectious Disease"/>
            <person name="Wu L."/>
            <person name="Ma J."/>
        </authorList>
    </citation>
    <scope>NUCLEOTIDE SEQUENCE [LARGE SCALE GENOMIC DNA]</scope>
    <source>
        <strain evidence="4">KCTC 42107</strain>
    </source>
</reference>
<protein>
    <submittedName>
        <fullName evidence="3">Head GIN domain-containing protein</fullName>
    </submittedName>
</protein>
<gene>
    <name evidence="3" type="ORF">ACFSR3_16485</name>
</gene>
<organism evidence="3 4">
    <name type="scientific">Flavobacterium suzhouense</name>
    <dbReference type="NCBI Taxonomy" id="1529638"/>
    <lineage>
        <taxon>Bacteria</taxon>
        <taxon>Pseudomonadati</taxon>
        <taxon>Bacteroidota</taxon>
        <taxon>Flavobacteriia</taxon>
        <taxon>Flavobacteriales</taxon>
        <taxon>Flavobacteriaceae</taxon>
        <taxon>Flavobacterium</taxon>
    </lineage>
</organism>
<feature type="chain" id="PRO_5046598023" evidence="1">
    <location>
        <begin position="20"/>
        <end position="241"/>
    </location>
</feature>
<sequence length="241" mass="25488">MKKAALLVAGLFFALTLTAQENKITVVGNGKIVKQKRDISDFSKISVTGSFQVSLTSGDTGKISLEGDENILQIIDTQVNNGTLIIATHSNKTIKPSRNNKVTIKVPYKLLDNIALNGCGTITSKGTLKGHKLKVMLDGPGHIDITTDQNELIAWVLGSGDIKIDGTAKQFECKIVGAGTVNAYDLSARQVTAAISGSGDAKVNSSYALKGRIAGNGTIAFAGQPQETDLKYMGNGSFSWE</sequence>
<dbReference type="Proteomes" id="UP001597480">
    <property type="component" value="Unassembled WGS sequence"/>
</dbReference>
<feature type="signal peptide" evidence="1">
    <location>
        <begin position="1"/>
        <end position="19"/>
    </location>
</feature>
<feature type="domain" description="Putative auto-transporter adhesin head GIN" evidence="2">
    <location>
        <begin position="41"/>
        <end position="225"/>
    </location>
</feature>
<evidence type="ECO:0000313" key="3">
    <source>
        <dbReference type="EMBL" id="MFD2603663.1"/>
    </source>
</evidence>
<dbReference type="EMBL" id="JBHUMD010000030">
    <property type="protein sequence ID" value="MFD2603663.1"/>
    <property type="molecule type" value="Genomic_DNA"/>
</dbReference>
<dbReference type="PANTHER" id="PTHR39200:SF1">
    <property type="entry name" value="AUTO-TRANSPORTER ADHESIN HEAD GIN DOMAIN-CONTAINING PROTEIN-RELATED"/>
    <property type="match status" value="1"/>
</dbReference>
<evidence type="ECO:0000259" key="2">
    <source>
        <dbReference type="Pfam" id="PF10988"/>
    </source>
</evidence>
<dbReference type="Gene3D" id="2.160.20.120">
    <property type="match status" value="1"/>
</dbReference>
<keyword evidence="1" id="KW-0732">Signal</keyword>
<evidence type="ECO:0000256" key="1">
    <source>
        <dbReference type="SAM" id="SignalP"/>
    </source>
</evidence>
<dbReference type="InterPro" id="IPR021255">
    <property type="entry name" value="DUF2807"/>
</dbReference>
<keyword evidence="4" id="KW-1185">Reference proteome</keyword>
<comment type="caution">
    <text evidence="3">The sequence shown here is derived from an EMBL/GenBank/DDBJ whole genome shotgun (WGS) entry which is preliminary data.</text>
</comment>
<dbReference type="Pfam" id="PF10988">
    <property type="entry name" value="DUF2807"/>
    <property type="match status" value="1"/>
</dbReference>